<dbReference type="RefSeq" id="WP_109725067.1">
    <property type="nucleotide sequence ID" value="NZ_QGDI01000001.1"/>
</dbReference>
<keyword evidence="2" id="KW-0813">Transport</keyword>
<evidence type="ECO:0000256" key="3">
    <source>
        <dbReference type="ARBA" id="ARBA00023065"/>
    </source>
</evidence>
<dbReference type="OrthoDB" id="1734087at2"/>
<evidence type="ECO:0000256" key="2">
    <source>
        <dbReference type="ARBA" id="ARBA00022448"/>
    </source>
</evidence>
<accession>A0A315Y4G2</accession>
<dbReference type="Proteomes" id="UP000245720">
    <property type="component" value="Unassembled WGS sequence"/>
</dbReference>
<dbReference type="EMBL" id="QGDI01000001">
    <property type="protein sequence ID" value="PWJ15255.1"/>
    <property type="molecule type" value="Genomic_DNA"/>
</dbReference>
<dbReference type="GO" id="GO:0046961">
    <property type="term" value="F:proton-transporting ATPase activity, rotational mechanism"/>
    <property type="evidence" value="ECO:0007669"/>
    <property type="project" value="InterPro"/>
</dbReference>
<evidence type="ECO:0000313" key="4">
    <source>
        <dbReference type="EMBL" id="PWJ15255.1"/>
    </source>
</evidence>
<comment type="similarity">
    <text evidence="1">Belongs to the V-ATPase E subunit family.</text>
</comment>
<evidence type="ECO:0000256" key="1">
    <source>
        <dbReference type="ARBA" id="ARBA00005901"/>
    </source>
</evidence>
<gene>
    <name evidence="4" type="ORF">IE37_00149</name>
</gene>
<proteinExistence type="inferred from homology"/>
<dbReference type="SUPFAM" id="SSF160527">
    <property type="entry name" value="V-type ATPase subunit E-like"/>
    <property type="match status" value="1"/>
</dbReference>
<dbReference type="InterPro" id="IPR038495">
    <property type="entry name" value="ATPase_E_C"/>
</dbReference>
<name>A0A315Y4G2_RUMFL</name>
<organism evidence="4 5">
    <name type="scientific">Ruminococcus flavefaciens</name>
    <dbReference type="NCBI Taxonomy" id="1265"/>
    <lineage>
        <taxon>Bacteria</taxon>
        <taxon>Bacillati</taxon>
        <taxon>Bacillota</taxon>
        <taxon>Clostridia</taxon>
        <taxon>Eubacteriales</taxon>
        <taxon>Oscillospiraceae</taxon>
        <taxon>Ruminococcus</taxon>
    </lineage>
</organism>
<dbReference type="Pfam" id="PF01991">
    <property type="entry name" value="vATP-synt_E"/>
    <property type="match status" value="1"/>
</dbReference>
<dbReference type="GO" id="GO:0033178">
    <property type="term" value="C:proton-transporting two-sector ATPase complex, catalytic domain"/>
    <property type="evidence" value="ECO:0007669"/>
    <property type="project" value="InterPro"/>
</dbReference>
<evidence type="ECO:0000313" key="5">
    <source>
        <dbReference type="Proteomes" id="UP000245720"/>
    </source>
</evidence>
<sequence length="197" mass="22011">MSGLDEILTLIEQQQKETESSILKAAESRADVIKAEGNEKAKKAYEEYLKNAKAQAEKDFENSCASVDASMKRKILACKVEIIDDTIEKTISKLKNLPEKEYFDLLIRLISRHLQKGSGVLGLCEADLNRVPADFEKKLCELTEKIGGSIQLSKQPADIEDGFILSYGLISENCSFRAMMEAEKEDIRDTAARILFG</sequence>
<keyword evidence="3" id="KW-0406">Ion transport</keyword>
<dbReference type="AlphaFoldDB" id="A0A315Y4G2"/>
<comment type="caution">
    <text evidence="4">The sequence shown here is derived from an EMBL/GenBank/DDBJ whole genome shotgun (WGS) entry which is preliminary data.</text>
</comment>
<dbReference type="Gene3D" id="3.30.2320.30">
    <property type="entry name" value="ATP synthase, E subunit, C-terminal"/>
    <property type="match status" value="1"/>
</dbReference>
<reference evidence="4 5" key="1">
    <citation type="submission" date="2018-05" db="EMBL/GenBank/DDBJ databases">
        <title>The Hungate 1000. A catalogue of reference genomes from the rumen microbiome.</title>
        <authorList>
            <person name="Kelly W."/>
        </authorList>
    </citation>
    <scope>NUCLEOTIDE SEQUENCE [LARGE SCALE GENOMIC DNA]</scope>
    <source>
        <strain evidence="4 5">SAb67</strain>
    </source>
</reference>
<dbReference type="InterPro" id="IPR002842">
    <property type="entry name" value="ATPase_V1_Esu"/>
</dbReference>
<protein>
    <submittedName>
        <fullName evidence="4">V/A-type H+-transporting ATPase subunit E</fullName>
    </submittedName>
</protein>